<organism evidence="1 2">
    <name type="scientific">Dallia pectoralis</name>
    <name type="common">Alaska blackfish</name>
    <dbReference type="NCBI Taxonomy" id="75939"/>
    <lineage>
        <taxon>Eukaryota</taxon>
        <taxon>Metazoa</taxon>
        <taxon>Chordata</taxon>
        <taxon>Craniata</taxon>
        <taxon>Vertebrata</taxon>
        <taxon>Euteleostomi</taxon>
        <taxon>Actinopterygii</taxon>
        <taxon>Neopterygii</taxon>
        <taxon>Teleostei</taxon>
        <taxon>Protacanthopterygii</taxon>
        <taxon>Esociformes</taxon>
        <taxon>Umbridae</taxon>
        <taxon>Dallia</taxon>
    </lineage>
</organism>
<gene>
    <name evidence="1" type="ORF">DPEC_G00269610</name>
</gene>
<sequence length="854" mass="95442">MKYVIGIGGVTNGGKTTLTNRLIKSLPNCCVVHQDDFFKKPDQIEVGEDGFRQWDVITALDMESMVNTIHGWAANPVKFARSHGVSVSPAVEVADPDQQIHILIVEGFLLYNYKPLIDVYNKCYYISIPYDECKGRRSTRQYTVPDPPGLFDGHVWPMYLKHRKEMEASRLDIAYLDGLKSKDELYNQVGQQSLRARLGPWRQRIQWENNGRVYSLLSTGSEYTSPAQERTHPARLHLTTRNNSNRHNSSARVNRSRTNGLDLDNANRELDQHQASPARNVRVESNASLLGSDIGEYLLATSPFERSATRTQPPLTSTRETVLLAHSRSQVGAGTTSNSTFPESVQEFSGGGIPKGGRNHNHSLTSLLVRRPATASSVRSEHNTHGRPELSTQRPASGYMNTTGHAGNRRGSQRTATEAGESISVTRRLSVPELNALSDNGVEAPGTHSQPQQEMRAGRNTAIGDEMPDPNKNHQNSVFYNMYQSSSGSRAPVRNPPGTGYGTRLFDNGLPDLVPDPYYIQAASYIQRVQMYALRCAAEENCLSQSAYRPGVRDIDYRTLLRFPQKVKNQGSADFLPVKPRHQWEWHSCHRHYHSMEAFSNYDVLDVATGRKVAEGHKASFCLEDTNCDPGVRRRFACTAHTQGLGPGCYDVYNANIDCQWIDITDVLPGNYILKVTVNPTMQVQESDYSNNIVRCDIRYTGTYIHTSNCRITGADDRTKTVEFNVKPGGVVHSFSEKMKEYECSFTYASQGGTNEQWLMSVGLSDDDALFSCSVWRPQGKSYLFFTQFKAELKGAKIEYASAFSQTAAGGQRDVTLKEDEFTVGDSTVTHNEGKFRAELSKLTVIGRTRHDEL</sequence>
<accession>A0ACC2FPH3</accession>
<name>A0ACC2FPH3_DALPE</name>
<evidence type="ECO:0000313" key="2">
    <source>
        <dbReference type="Proteomes" id="UP001157502"/>
    </source>
</evidence>
<dbReference type="EMBL" id="CM055751">
    <property type="protein sequence ID" value="KAJ7993167.1"/>
    <property type="molecule type" value="Genomic_DNA"/>
</dbReference>
<evidence type="ECO:0000313" key="1">
    <source>
        <dbReference type="EMBL" id="KAJ7993167.1"/>
    </source>
</evidence>
<protein>
    <submittedName>
        <fullName evidence="1">Uncharacterized protein</fullName>
    </submittedName>
</protein>
<proteinExistence type="predicted"/>
<reference evidence="1" key="1">
    <citation type="submission" date="2021-05" db="EMBL/GenBank/DDBJ databases">
        <authorList>
            <person name="Pan Q."/>
            <person name="Jouanno E."/>
            <person name="Zahm M."/>
            <person name="Klopp C."/>
            <person name="Cabau C."/>
            <person name="Louis A."/>
            <person name="Berthelot C."/>
            <person name="Parey E."/>
            <person name="Roest Crollius H."/>
            <person name="Montfort J."/>
            <person name="Robinson-Rechavi M."/>
            <person name="Bouchez O."/>
            <person name="Lampietro C."/>
            <person name="Lopez Roques C."/>
            <person name="Donnadieu C."/>
            <person name="Postlethwait J."/>
            <person name="Bobe J."/>
            <person name="Dillon D."/>
            <person name="Chandos A."/>
            <person name="von Hippel F."/>
            <person name="Guiguen Y."/>
        </authorList>
    </citation>
    <scope>NUCLEOTIDE SEQUENCE</scope>
    <source>
        <strain evidence="1">YG-Jan2019</strain>
    </source>
</reference>
<dbReference type="Proteomes" id="UP001157502">
    <property type="component" value="Chromosome 24"/>
</dbReference>
<keyword evidence="2" id="KW-1185">Reference proteome</keyword>
<comment type="caution">
    <text evidence="1">The sequence shown here is derived from an EMBL/GenBank/DDBJ whole genome shotgun (WGS) entry which is preliminary data.</text>
</comment>